<dbReference type="Proteomes" id="UP000002408">
    <property type="component" value="Chromosome"/>
</dbReference>
<gene>
    <name evidence="1" type="ordered locus">Mboo_0494</name>
</gene>
<dbReference type="KEGG" id="mbn:Mboo_0494"/>
<evidence type="ECO:0000313" key="2">
    <source>
        <dbReference type="Proteomes" id="UP000002408"/>
    </source>
</evidence>
<name>A7I5K1_METB6</name>
<sequence length="208" mass="22645">MRSQVTHGGEEGSAHLTVVKLGGSLARHAREIIPVIRAARRPLLIVPGGGVFADAVRQSEADSDTAHWMACAAMDQYGWMLAAQGIKTTSRLACPAGPRILLPYCTMRRHDPLPHSWDVTSDTIAAWVAGRLGGDLLVLKSVDGITDEGKLVPRINKPRVTDVVDPQCIPYVLEHRIRTFILNGTDPARIERWLRGVKVPGTCIGTTF</sequence>
<proteinExistence type="predicted"/>
<keyword evidence="1" id="KW-0418">Kinase</keyword>
<reference evidence="2" key="1">
    <citation type="journal article" date="2015" name="Microbiology">
        <title>Genome of Methanoregula boonei 6A8 reveals adaptations to oligotrophic peatland environments.</title>
        <authorList>
            <person name="Braeuer S."/>
            <person name="Cadillo-Quiroz H."/>
            <person name="Kyrpides N."/>
            <person name="Woyke T."/>
            <person name="Goodwin L."/>
            <person name="Detter C."/>
            <person name="Podell S."/>
            <person name="Yavitt J.B."/>
            <person name="Zinder S.H."/>
        </authorList>
    </citation>
    <scope>NUCLEOTIDE SEQUENCE [LARGE SCALE GENOMIC DNA]</scope>
    <source>
        <strain evidence="2">DSM 21154 / JCM 14090 / 6A8</strain>
    </source>
</reference>
<dbReference type="OrthoDB" id="50461at2157"/>
<dbReference type="GeneID" id="5411793"/>
<organism evidence="1 2">
    <name type="scientific">Methanoregula boonei (strain DSM 21154 / JCM 14090 / 6A8)</name>
    <dbReference type="NCBI Taxonomy" id="456442"/>
    <lineage>
        <taxon>Archaea</taxon>
        <taxon>Methanobacteriati</taxon>
        <taxon>Methanobacteriota</taxon>
        <taxon>Stenosarchaea group</taxon>
        <taxon>Methanomicrobia</taxon>
        <taxon>Methanomicrobiales</taxon>
        <taxon>Methanoregulaceae</taxon>
        <taxon>Methanoregula</taxon>
    </lineage>
</organism>
<protein>
    <submittedName>
        <fullName evidence="1">Aspartate/glutamate/uridylate kinase</fullName>
    </submittedName>
</protein>
<evidence type="ECO:0000313" key="1">
    <source>
        <dbReference type="EMBL" id="ABS55012.1"/>
    </source>
</evidence>
<dbReference type="SUPFAM" id="SSF53633">
    <property type="entry name" value="Carbamate kinase-like"/>
    <property type="match status" value="1"/>
</dbReference>
<dbReference type="GO" id="GO:0016301">
    <property type="term" value="F:kinase activity"/>
    <property type="evidence" value="ECO:0007669"/>
    <property type="project" value="UniProtKB-KW"/>
</dbReference>
<accession>A7I5K1</accession>
<dbReference type="RefSeq" id="WP_012106031.1">
    <property type="nucleotide sequence ID" value="NC_009712.1"/>
</dbReference>
<dbReference type="HOGENOM" id="CLU_089197_0_0_2"/>
<dbReference type="AlphaFoldDB" id="A7I5K1"/>
<dbReference type="InterPro" id="IPR036393">
    <property type="entry name" value="AceGlu_kinase-like_sf"/>
</dbReference>
<keyword evidence="1" id="KW-0808">Transferase</keyword>
<dbReference type="eggNOG" id="arCOG00859">
    <property type="taxonomic scope" value="Archaea"/>
</dbReference>
<dbReference type="EMBL" id="CP000780">
    <property type="protein sequence ID" value="ABS55012.1"/>
    <property type="molecule type" value="Genomic_DNA"/>
</dbReference>
<dbReference type="STRING" id="456442.Mboo_0494"/>
<keyword evidence="2" id="KW-1185">Reference proteome</keyword>
<dbReference type="Gene3D" id="3.40.1160.10">
    <property type="entry name" value="Acetylglutamate kinase-like"/>
    <property type="match status" value="1"/>
</dbReference>